<feature type="region of interest" description="Disordered" evidence="1">
    <location>
        <begin position="239"/>
        <end position="259"/>
    </location>
</feature>
<gene>
    <name evidence="3" type="ORF">HSB1_07550</name>
</gene>
<proteinExistence type="predicted"/>
<feature type="domain" description="DUF4397" evidence="2">
    <location>
        <begin position="258"/>
        <end position="374"/>
    </location>
</feature>
<evidence type="ECO:0000313" key="3">
    <source>
        <dbReference type="EMBL" id="EJN60152.1"/>
    </source>
</evidence>
<evidence type="ECO:0000313" key="4">
    <source>
        <dbReference type="Proteomes" id="UP000007813"/>
    </source>
</evidence>
<dbReference type="eggNOG" id="arCOG06227">
    <property type="taxonomic scope" value="Archaea"/>
</dbReference>
<accession>J3EY24</accession>
<feature type="domain" description="DUF4397" evidence="2">
    <location>
        <begin position="38"/>
        <end position="154"/>
    </location>
</feature>
<dbReference type="EMBL" id="ALJD01000003">
    <property type="protein sequence ID" value="EJN60152.1"/>
    <property type="molecule type" value="Genomic_DNA"/>
</dbReference>
<dbReference type="InterPro" id="IPR025510">
    <property type="entry name" value="DUF4397"/>
</dbReference>
<reference evidence="3 4" key="1">
    <citation type="journal article" date="2012" name="J. Bacteriol.">
        <title>Draft Genome Sequence of the Extremely Halophilic Archaeon Halogranum salarium B-1T.</title>
        <authorList>
            <person name="Kim K.K."/>
            <person name="Lee K.C."/>
            <person name="Lee J.S."/>
        </authorList>
    </citation>
    <scope>NUCLEOTIDE SEQUENCE [LARGE SCALE GENOMIC DNA]</scope>
    <source>
        <strain evidence="3 4">B-1</strain>
    </source>
</reference>
<feature type="compositionally biased region" description="Acidic residues" evidence="1">
    <location>
        <begin position="460"/>
        <end position="480"/>
    </location>
</feature>
<dbReference type="PATRIC" id="fig|1210908.3.peg.714"/>
<name>J3EY24_9EURY</name>
<organism evidence="3 4">
    <name type="scientific">Halogranum salarium B-1</name>
    <dbReference type="NCBI Taxonomy" id="1210908"/>
    <lineage>
        <taxon>Archaea</taxon>
        <taxon>Methanobacteriati</taxon>
        <taxon>Methanobacteriota</taxon>
        <taxon>Stenosarchaea group</taxon>
        <taxon>Halobacteria</taxon>
        <taxon>Halobacteriales</taxon>
        <taxon>Haloferacaceae</taxon>
    </lineage>
</organism>
<evidence type="ECO:0000256" key="1">
    <source>
        <dbReference type="SAM" id="MobiDB-lite"/>
    </source>
</evidence>
<dbReference type="Pfam" id="PF14344">
    <property type="entry name" value="DUF4397"/>
    <property type="match status" value="2"/>
</dbReference>
<dbReference type="InterPro" id="IPR006311">
    <property type="entry name" value="TAT_signal"/>
</dbReference>
<dbReference type="OrthoDB" id="187327at2157"/>
<dbReference type="RefSeq" id="WP_009365866.1">
    <property type="nucleotide sequence ID" value="NZ_ALJD01000003.1"/>
</dbReference>
<dbReference type="Proteomes" id="UP000007813">
    <property type="component" value="Unassembled WGS sequence"/>
</dbReference>
<feature type="region of interest" description="Disordered" evidence="1">
    <location>
        <begin position="458"/>
        <end position="480"/>
    </location>
</feature>
<evidence type="ECO:0000259" key="2">
    <source>
        <dbReference type="Pfam" id="PF14344"/>
    </source>
</evidence>
<protein>
    <recommendedName>
        <fullName evidence="2">DUF4397 domain-containing protein</fullName>
    </recommendedName>
</protein>
<dbReference type="AlphaFoldDB" id="J3EY24"/>
<sequence>MPETNRRAFLKTVGAAGTVAMVGGAGVVGADDHTSESANVRVVHASPDAPNVDVYVDGSAVLEDVPFQAVSDYLSLEPGTYTVKVTAAGDPDTVAFEGDVTVEDADYTVAATGELSEETFTPLVLEDAPSAPAEGNAQVRLVHASPDAPAVDVTVEGADLTVFDGVDTGTASDYVEVPAGEYTLEVRGDTEGNDGDVVATFDVAVEAGMSYTAFATGYLTPDDEPQDRAFDLVVAADGSEMDDKEDDVGGKPEQPSEASVRAVHAIPDAPSVDVYVDGSKVLSDVPFRAVSDYLTVPAGEHTVKITAAGDPDTVVFEETLTVEESAYTVAAVGELSEGTQAPLVLADDATMPADDTAVVRLVHASPDAPAVDVTVEGADLTLFDGVEPGTASEYVEVPAGEYTLEVRGDTEGNDGDVVATFDVAVEGGMAYTAFATGYLTPDDDPSSCPFDLVVASDMATEAEGEMEEDSSSGEETEEDA</sequence>
<dbReference type="PROSITE" id="PS51318">
    <property type="entry name" value="TAT"/>
    <property type="match status" value="1"/>
</dbReference>
<comment type="caution">
    <text evidence="3">The sequence shown here is derived from an EMBL/GenBank/DDBJ whole genome shotgun (WGS) entry which is preliminary data.</text>
</comment>